<evidence type="ECO:0000256" key="12">
    <source>
        <dbReference type="ARBA" id="ARBA00023075"/>
    </source>
</evidence>
<dbReference type="STRING" id="703.SAMEA2665130_01920"/>
<keyword evidence="6" id="KW-0997">Cell inner membrane</keyword>
<evidence type="ECO:0000256" key="16">
    <source>
        <dbReference type="ARBA" id="ARBA00032795"/>
    </source>
</evidence>
<gene>
    <name evidence="22" type="ORF">PLESHI_11790</name>
</gene>
<comment type="catalytic activity">
    <reaction evidence="17">
        <text>a quinone + NADH + 5 H(+)(in) = a quinol + NAD(+) + 4 H(+)(out)</text>
        <dbReference type="Rhea" id="RHEA:57888"/>
        <dbReference type="ChEBI" id="CHEBI:15378"/>
        <dbReference type="ChEBI" id="CHEBI:24646"/>
        <dbReference type="ChEBI" id="CHEBI:57540"/>
        <dbReference type="ChEBI" id="CHEBI:57945"/>
        <dbReference type="ChEBI" id="CHEBI:132124"/>
    </reaction>
</comment>
<feature type="transmembrane region" description="Helical" evidence="19">
    <location>
        <begin position="332"/>
        <end position="355"/>
    </location>
</feature>
<comment type="similarity">
    <text evidence="3">Belongs to the complex I subunit 5 family.</text>
</comment>
<proteinExistence type="inferred from homology"/>
<evidence type="ECO:0000256" key="5">
    <source>
        <dbReference type="ARBA" id="ARBA00022475"/>
    </source>
</evidence>
<dbReference type="Gene3D" id="1.20.5.2700">
    <property type="match status" value="1"/>
</dbReference>
<dbReference type="FunFam" id="1.20.5.2700:FF:000001">
    <property type="entry name" value="NADH-quinone oxidoreductase, L subunit"/>
    <property type="match status" value="1"/>
</dbReference>
<dbReference type="PRINTS" id="PR01434">
    <property type="entry name" value="NADHDHGNASE5"/>
</dbReference>
<evidence type="ECO:0000313" key="22">
    <source>
        <dbReference type="EMBL" id="EON88286.1"/>
    </source>
</evidence>
<dbReference type="HOGENOM" id="CLU_007100_6_2_6"/>
<evidence type="ECO:0000256" key="1">
    <source>
        <dbReference type="ARBA" id="ARBA00002378"/>
    </source>
</evidence>
<feature type="transmembrane region" description="Helical" evidence="19">
    <location>
        <begin position="592"/>
        <end position="612"/>
    </location>
</feature>
<evidence type="ECO:0000256" key="15">
    <source>
        <dbReference type="ARBA" id="ARBA00031571"/>
    </source>
</evidence>
<dbReference type="Proteomes" id="UP000014012">
    <property type="component" value="Unassembled WGS sequence"/>
</dbReference>
<evidence type="ECO:0000256" key="4">
    <source>
        <dbReference type="ARBA" id="ARBA00019904"/>
    </source>
</evidence>
<dbReference type="GO" id="GO:0042773">
    <property type="term" value="P:ATP synthesis coupled electron transport"/>
    <property type="evidence" value="ECO:0007669"/>
    <property type="project" value="InterPro"/>
</dbReference>
<evidence type="ECO:0000256" key="9">
    <source>
        <dbReference type="ARBA" id="ARBA00022967"/>
    </source>
</evidence>
<feature type="transmembrane region" description="Helical" evidence="19">
    <location>
        <begin position="308"/>
        <end position="326"/>
    </location>
</feature>
<evidence type="ECO:0000256" key="19">
    <source>
        <dbReference type="SAM" id="Phobius"/>
    </source>
</evidence>
<evidence type="ECO:0000256" key="7">
    <source>
        <dbReference type="ARBA" id="ARBA00022692"/>
    </source>
</evidence>
<dbReference type="Pfam" id="PF00361">
    <property type="entry name" value="Proton_antipo_M"/>
    <property type="match status" value="1"/>
</dbReference>
<accession>R8APL4</accession>
<keyword evidence="12 22" id="KW-0830">Ubiquinone</keyword>
<comment type="subcellular location">
    <subcellularLocation>
        <location evidence="2">Cell inner membrane</location>
        <topology evidence="2">Multi-pass membrane protein</topology>
    </subcellularLocation>
    <subcellularLocation>
        <location evidence="18">Membrane</location>
        <topology evidence="18">Multi-pass membrane protein</topology>
    </subcellularLocation>
</comment>
<dbReference type="AlphaFoldDB" id="R8APL4"/>
<dbReference type="GO" id="GO:0015990">
    <property type="term" value="P:electron transport coupled proton transport"/>
    <property type="evidence" value="ECO:0007669"/>
    <property type="project" value="TreeGrafter"/>
</dbReference>
<keyword evidence="10 19" id="KW-1133">Transmembrane helix</keyword>
<keyword evidence="9" id="KW-1278">Translocase</keyword>
<keyword evidence="7 18" id="KW-0812">Transmembrane</keyword>
<evidence type="ECO:0000256" key="3">
    <source>
        <dbReference type="ARBA" id="ARBA00008200"/>
    </source>
</evidence>
<evidence type="ECO:0000256" key="10">
    <source>
        <dbReference type="ARBA" id="ARBA00022989"/>
    </source>
</evidence>
<feature type="transmembrane region" description="Helical" evidence="19">
    <location>
        <begin position="280"/>
        <end position="301"/>
    </location>
</feature>
<feature type="transmembrane region" description="Helical" evidence="19">
    <location>
        <begin position="493"/>
        <end position="514"/>
    </location>
</feature>
<keyword evidence="13 19" id="KW-0472">Membrane</keyword>
<feature type="domain" description="NADH:quinone oxidoreductase/Mrp antiporter transmembrane" evidence="20">
    <location>
        <begin position="135"/>
        <end position="426"/>
    </location>
</feature>
<reference evidence="22 23" key="1">
    <citation type="journal article" date="2013" name="Genome Announc.">
        <title>Genome Sequence of Plesiomonas shigelloides Strain 302-73 (Serotype O1).</title>
        <authorList>
            <person name="Pique N."/>
            <person name="Aquilini E."/>
            <person name="Alioto T."/>
            <person name="Minana-Galbis D."/>
            <person name="Tomas J.M."/>
        </authorList>
    </citation>
    <scope>NUCLEOTIDE SEQUENCE [LARGE SCALE GENOMIC DNA]</scope>
    <source>
        <strain evidence="22 23">302-73</strain>
    </source>
</reference>
<evidence type="ECO:0000256" key="13">
    <source>
        <dbReference type="ARBA" id="ARBA00023136"/>
    </source>
</evidence>
<evidence type="ECO:0000313" key="23">
    <source>
        <dbReference type="Proteomes" id="UP000014012"/>
    </source>
</evidence>
<dbReference type="InterPro" id="IPR018393">
    <property type="entry name" value="NADHpl_OxRdtase_5_subgr"/>
</dbReference>
<dbReference type="OrthoDB" id="9811798at2"/>
<keyword evidence="11" id="KW-0520">NAD</keyword>
<evidence type="ECO:0000256" key="6">
    <source>
        <dbReference type="ARBA" id="ARBA00022519"/>
    </source>
</evidence>
<feature type="domain" description="NADH-Ubiquinone oxidoreductase (complex I) chain 5 N-terminal" evidence="21">
    <location>
        <begin position="68"/>
        <end position="118"/>
    </location>
</feature>
<feature type="transmembrane region" description="Helical" evidence="19">
    <location>
        <begin position="250"/>
        <end position="268"/>
    </location>
</feature>
<name>R8APL4_PLESH</name>
<dbReference type="NCBIfam" id="TIGR01974">
    <property type="entry name" value="NDH_I_L"/>
    <property type="match status" value="1"/>
</dbReference>
<dbReference type="PANTHER" id="PTHR42829:SF2">
    <property type="entry name" value="NADH-UBIQUINONE OXIDOREDUCTASE CHAIN 5"/>
    <property type="match status" value="1"/>
</dbReference>
<feature type="transmembrane region" description="Helical" evidence="19">
    <location>
        <begin position="451"/>
        <end position="473"/>
    </location>
</feature>
<dbReference type="Pfam" id="PF00662">
    <property type="entry name" value="Proton_antipo_N"/>
    <property type="match status" value="1"/>
</dbReference>
<keyword evidence="8" id="KW-0874">Quinone</keyword>
<feature type="transmembrane region" description="Helical" evidence="19">
    <location>
        <begin position="88"/>
        <end position="108"/>
    </location>
</feature>
<feature type="transmembrane region" description="Helical" evidence="19">
    <location>
        <begin position="139"/>
        <end position="159"/>
    </location>
</feature>
<evidence type="ECO:0000256" key="11">
    <source>
        <dbReference type="ARBA" id="ARBA00023027"/>
    </source>
</evidence>
<dbReference type="GO" id="GO:0005886">
    <property type="term" value="C:plasma membrane"/>
    <property type="evidence" value="ECO:0007669"/>
    <property type="project" value="UniProtKB-SubCell"/>
</dbReference>
<feature type="transmembrane region" description="Helical" evidence="19">
    <location>
        <begin position="171"/>
        <end position="190"/>
    </location>
</feature>
<feature type="transmembrane region" description="Helical" evidence="19">
    <location>
        <begin position="29"/>
        <end position="53"/>
    </location>
</feature>
<dbReference type="RefSeq" id="WP_010863964.1">
    <property type="nucleotide sequence ID" value="NZ_KB944511.1"/>
</dbReference>
<dbReference type="InterPro" id="IPR003945">
    <property type="entry name" value="NU5C-like"/>
</dbReference>
<keyword evidence="5" id="KW-1003">Cell membrane</keyword>
<dbReference type="InterPro" id="IPR001516">
    <property type="entry name" value="Proton_antipo_N"/>
</dbReference>
<evidence type="ECO:0000256" key="18">
    <source>
        <dbReference type="RuleBase" id="RU000320"/>
    </source>
</evidence>
<dbReference type="GO" id="GO:0048038">
    <property type="term" value="F:quinone binding"/>
    <property type="evidence" value="ECO:0007669"/>
    <property type="project" value="UniProtKB-KW"/>
</dbReference>
<dbReference type="PRINTS" id="PR01435">
    <property type="entry name" value="NPOXDRDTASE5"/>
</dbReference>
<feature type="transmembrane region" description="Helical" evidence="19">
    <location>
        <begin position="210"/>
        <end position="229"/>
    </location>
</feature>
<dbReference type="GO" id="GO:0003954">
    <property type="term" value="F:NADH dehydrogenase activity"/>
    <property type="evidence" value="ECO:0007669"/>
    <property type="project" value="TreeGrafter"/>
</dbReference>
<organism evidence="22 23">
    <name type="scientific">Plesiomonas shigelloides 302-73</name>
    <dbReference type="NCBI Taxonomy" id="1315976"/>
    <lineage>
        <taxon>Bacteria</taxon>
        <taxon>Pseudomonadati</taxon>
        <taxon>Pseudomonadota</taxon>
        <taxon>Gammaproteobacteria</taxon>
        <taxon>Enterobacterales</taxon>
        <taxon>Enterobacteriaceae</taxon>
        <taxon>Plesiomonas</taxon>
    </lineage>
</organism>
<dbReference type="GO" id="GO:0008137">
    <property type="term" value="F:NADH dehydrogenase (ubiquinone) activity"/>
    <property type="evidence" value="ECO:0007669"/>
    <property type="project" value="InterPro"/>
</dbReference>
<comment type="function">
    <text evidence="1">NDH-1 shuttles electrons from NADH, via FMN and iron-sulfur (Fe-S) centers, to quinones in the respiratory chain. The immediate electron acceptor for the enzyme in this species is believed to be ubiquinone. Couples the redox reaction to proton translocation (for every two electrons transferred, four hydrogen ions are translocated across the cytoplasmic membrane), and thus conserves the redox energy in a proton gradient.</text>
</comment>
<protein>
    <recommendedName>
        <fullName evidence="4">NADH-quinone oxidoreductase subunit L</fullName>
    </recommendedName>
    <alternativeName>
        <fullName evidence="15">NADH dehydrogenase I subunit L</fullName>
    </alternativeName>
    <alternativeName>
        <fullName evidence="16">NDH-1 subunit L</fullName>
    </alternativeName>
</protein>
<dbReference type="InterPro" id="IPR001750">
    <property type="entry name" value="ND/Mrp_TM"/>
</dbReference>
<evidence type="ECO:0000256" key="2">
    <source>
        <dbReference type="ARBA" id="ARBA00004429"/>
    </source>
</evidence>
<evidence type="ECO:0000256" key="8">
    <source>
        <dbReference type="ARBA" id="ARBA00022719"/>
    </source>
</evidence>
<dbReference type="PATRIC" id="fig|1315976.3.peg.2226"/>
<evidence type="ECO:0000259" key="21">
    <source>
        <dbReference type="Pfam" id="PF00662"/>
    </source>
</evidence>
<dbReference type="PANTHER" id="PTHR42829">
    <property type="entry name" value="NADH-UBIQUINONE OXIDOREDUCTASE CHAIN 5"/>
    <property type="match status" value="1"/>
</dbReference>
<sequence>MSLLFLTILLPLLGYLLLAFSAGRWSENTSALIGVGSVGLSALLTAYIGYDFLVLHQQNTYTQPLWTWMAVGDLQVNLSLYLDGLSLTMLSVVTGVGFFIHLFASWYMRGEEGYSRFFAYTNLFIASMLFLVLGNDLLFVYLGWEGVGLCSYLLIGFYYQQSKNGAAAMKAFIVTRVGDVFLAIGLFILYQQLGTLNIQTILTLAPEKMAAGSWPVTLAALMLLGGAVGKSAQLPLQTWLADAMAGPTPVSALIHAATMVTAGVYLIARTHVIFTLAPDVLYLVGFIGAMTLLLSGFAALVQTDIKRILAYSTMSQIGYMFLALGVSAWDAAIFHLMTHAFFKALLFLSAGAVIVACHHEQNIFRMGGLRKSLPLVYVCFLIGGGALAALPFITAGFYSKDEILWQALASGHPELLAAGLVGAVLTSIYTFRLIFVVFHGPVQTQAHAGHGLAYSVPLVVLALLSTFIGALIVPPLHGVLPAGAEGELSAKHYLELISGLISIGGILIAAWLFLGERRWVSRMAQTAGGKTLVQIWLHAWGFDWLYDKVFVQPYLWLTRLLGGDPFNRTLNIVASAVRQANRLVVFTETGQLRWYATSVGFGALFILALLVLF</sequence>
<evidence type="ECO:0000256" key="14">
    <source>
        <dbReference type="ARBA" id="ARBA00025811"/>
    </source>
</evidence>
<comment type="subunit">
    <text evidence="14">Composed of 13 different subunits. Subunits NuoA, H, J, K, L, M, N constitute the membrane sector of the complex.</text>
</comment>
<feature type="transmembrane region" description="Helical" evidence="19">
    <location>
        <begin position="375"/>
        <end position="395"/>
    </location>
</feature>
<evidence type="ECO:0000256" key="17">
    <source>
        <dbReference type="ARBA" id="ARBA00047712"/>
    </source>
</evidence>
<feature type="transmembrane region" description="Helical" evidence="19">
    <location>
        <begin position="415"/>
        <end position="439"/>
    </location>
</feature>
<dbReference type="EMBL" id="AQQO01000348">
    <property type="protein sequence ID" value="EON88286.1"/>
    <property type="molecule type" value="Genomic_DNA"/>
</dbReference>
<comment type="caution">
    <text evidence="22">The sequence shown here is derived from an EMBL/GenBank/DDBJ whole genome shotgun (WGS) entry which is preliminary data.</text>
</comment>
<evidence type="ECO:0000259" key="20">
    <source>
        <dbReference type="Pfam" id="PF00361"/>
    </source>
</evidence>
<keyword evidence="23" id="KW-1185">Reference proteome</keyword>
<dbReference type="NCBIfam" id="NF005141">
    <property type="entry name" value="PRK06590.1"/>
    <property type="match status" value="1"/>
</dbReference>
<feature type="transmembrane region" description="Helical" evidence="19">
    <location>
        <begin position="117"/>
        <end position="133"/>
    </location>
</feature>